<comment type="caution">
    <text evidence="1">The sequence shown here is derived from an EMBL/GenBank/DDBJ whole genome shotgun (WGS) entry which is preliminary data.</text>
</comment>
<accession>A0A1X1RBH9</accession>
<dbReference type="EMBL" id="LQOJ01000040">
    <property type="protein sequence ID" value="ORV02640.1"/>
    <property type="molecule type" value="Genomic_DNA"/>
</dbReference>
<keyword evidence="2" id="KW-1185">Reference proteome</keyword>
<organism evidence="1 2">
    <name type="scientific">Mycolicibacterium fallax</name>
    <name type="common">Mycobacterium fallax</name>
    <dbReference type="NCBI Taxonomy" id="1793"/>
    <lineage>
        <taxon>Bacteria</taxon>
        <taxon>Bacillati</taxon>
        <taxon>Actinomycetota</taxon>
        <taxon>Actinomycetes</taxon>
        <taxon>Mycobacteriales</taxon>
        <taxon>Mycobacteriaceae</taxon>
        <taxon>Mycolicibacterium</taxon>
    </lineage>
</organism>
<proteinExistence type="predicted"/>
<reference evidence="1 2" key="1">
    <citation type="submission" date="2016-01" db="EMBL/GenBank/DDBJ databases">
        <title>The new phylogeny of the genus Mycobacterium.</title>
        <authorList>
            <person name="Tarcisio F."/>
            <person name="Conor M."/>
            <person name="Antonella G."/>
            <person name="Elisabetta G."/>
            <person name="Giulia F.S."/>
            <person name="Sara T."/>
            <person name="Anna F."/>
            <person name="Clotilde B."/>
            <person name="Roberto B."/>
            <person name="Veronica D.S."/>
            <person name="Fabio R."/>
            <person name="Monica P."/>
            <person name="Olivier J."/>
            <person name="Enrico T."/>
            <person name="Nicola S."/>
        </authorList>
    </citation>
    <scope>NUCLEOTIDE SEQUENCE [LARGE SCALE GENOMIC DNA]</scope>
    <source>
        <strain evidence="1 2">DSM 44179</strain>
    </source>
</reference>
<gene>
    <name evidence="1" type="ORF">AWC04_12020</name>
</gene>
<dbReference type="AlphaFoldDB" id="A0A1X1RBH9"/>
<name>A0A1X1RBH9_MYCFA</name>
<dbReference type="Proteomes" id="UP000193484">
    <property type="component" value="Unassembled WGS sequence"/>
</dbReference>
<evidence type="ECO:0000313" key="1">
    <source>
        <dbReference type="EMBL" id="ORV02640.1"/>
    </source>
</evidence>
<evidence type="ECO:0000313" key="2">
    <source>
        <dbReference type="Proteomes" id="UP000193484"/>
    </source>
</evidence>
<dbReference type="OrthoDB" id="4640288at2"/>
<sequence length="109" mass="11313">MGSMVKKFVMAVAAAAVPAMVVSAVPAHANGLTLTAAPQITDQGVWIGWVGGSGASWCTVSTDWLTSKAFQDDQGKGGVLMGSTPLWRASNYQVSCENGDEGFIGGVWY</sequence>
<dbReference type="RefSeq" id="WP_085096414.1">
    <property type="nucleotide sequence ID" value="NZ_AP022603.1"/>
</dbReference>
<protein>
    <submittedName>
        <fullName evidence="1">Uncharacterized protein</fullName>
    </submittedName>
</protein>